<feature type="transmembrane region" description="Helical" evidence="2">
    <location>
        <begin position="60"/>
        <end position="86"/>
    </location>
</feature>
<evidence type="ECO:0000256" key="1">
    <source>
        <dbReference type="SAM" id="MobiDB-lite"/>
    </source>
</evidence>
<keyword evidence="2" id="KW-1133">Transmembrane helix</keyword>
<dbReference type="EMBL" id="LFYT02000001">
    <property type="protein sequence ID" value="PVE44757.1"/>
    <property type="molecule type" value="Genomic_DNA"/>
</dbReference>
<evidence type="ECO:0008006" key="5">
    <source>
        <dbReference type="Google" id="ProtNLM"/>
    </source>
</evidence>
<keyword evidence="4" id="KW-1185">Reference proteome</keyword>
<reference evidence="3" key="1">
    <citation type="submission" date="2017-04" db="EMBL/GenBank/DDBJ databases">
        <title>Unexpected and diverse lifestyles within the genus Limnohabitans.</title>
        <authorList>
            <person name="Kasalicky V."/>
            <person name="Mehrshad M."/>
            <person name="Andrei S.-A."/>
            <person name="Salcher M."/>
            <person name="Kratochvilova H."/>
            <person name="Simek K."/>
            <person name="Ghai R."/>
        </authorList>
    </citation>
    <scope>NUCLEOTIDE SEQUENCE [LARGE SCALE GENOMIC DNA]</scope>
    <source>
        <strain evidence="3">II-D5</strain>
    </source>
</reference>
<proteinExistence type="predicted"/>
<evidence type="ECO:0000313" key="4">
    <source>
        <dbReference type="Proteomes" id="UP000037507"/>
    </source>
</evidence>
<protein>
    <recommendedName>
        <fullName evidence="5">Transmembrane protein</fullName>
    </recommendedName>
</protein>
<name>A0A2T7UJA8_9BURK</name>
<evidence type="ECO:0000313" key="3">
    <source>
        <dbReference type="EMBL" id="PVE44757.1"/>
    </source>
</evidence>
<dbReference type="STRING" id="1293045.H663_03350"/>
<feature type="compositionally biased region" description="Polar residues" evidence="1">
    <location>
        <begin position="179"/>
        <end position="189"/>
    </location>
</feature>
<dbReference type="AlphaFoldDB" id="A0A2T7UJA8"/>
<comment type="caution">
    <text evidence="3">The sequence shown here is derived from an EMBL/GenBank/DDBJ whole genome shotgun (WGS) entry which is preliminary data.</text>
</comment>
<organism evidence="3 4">
    <name type="scientific">Limnohabitans planktonicus II-D5</name>
    <dbReference type="NCBI Taxonomy" id="1293045"/>
    <lineage>
        <taxon>Bacteria</taxon>
        <taxon>Pseudomonadati</taxon>
        <taxon>Pseudomonadota</taxon>
        <taxon>Betaproteobacteria</taxon>
        <taxon>Burkholderiales</taxon>
        <taxon>Comamonadaceae</taxon>
        <taxon>Limnohabitans</taxon>
    </lineage>
</organism>
<accession>A0A2T7UJA8</accession>
<dbReference type="Proteomes" id="UP000037507">
    <property type="component" value="Unassembled WGS sequence"/>
</dbReference>
<evidence type="ECO:0000256" key="2">
    <source>
        <dbReference type="SAM" id="Phobius"/>
    </source>
</evidence>
<dbReference type="OrthoDB" id="7032238at2"/>
<feature type="region of interest" description="Disordered" evidence="1">
    <location>
        <begin position="179"/>
        <end position="199"/>
    </location>
</feature>
<feature type="transmembrane region" description="Helical" evidence="2">
    <location>
        <begin position="279"/>
        <end position="299"/>
    </location>
</feature>
<feature type="transmembrane region" description="Helical" evidence="2">
    <location>
        <begin position="20"/>
        <end position="48"/>
    </location>
</feature>
<sequence length="307" mass="32094">MRASADVAKLAGLQLSAVSWAAIWAGAATATVMSIVLLILGTGLGLSVVSPWSAKGISAIGLGITAIVWLTLTQLISSGLGGYIAGRLRTRWDHVDKSETYFRDTAHGFLSWAVSTLVTATVLASFVSSITGAGTQAAATVIGGASIAGATAAHVGLTPSEADNLQNVYFLDSLFRVPSSASSVSGPRTSSERLSPEISASEQQSEVMHIMLNSLRTGPLPPDDLSHVSQIVAQRTGLTPQQAQQRVTDVYGRMQARFIAAQTSAIQAAEQARKASTYAALWMVVSMLIGAFMASWAAIFGGRQRDL</sequence>
<keyword evidence="2" id="KW-0472">Membrane</keyword>
<gene>
    <name evidence="3" type="ORF">H663_000205</name>
</gene>
<feature type="transmembrane region" description="Helical" evidence="2">
    <location>
        <begin position="106"/>
        <end position="127"/>
    </location>
</feature>
<keyword evidence="2" id="KW-0812">Transmembrane</keyword>